<dbReference type="Pfam" id="PF00534">
    <property type="entry name" value="Glycos_transf_1"/>
    <property type="match status" value="1"/>
</dbReference>
<evidence type="ECO:0000313" key="2">
    <source>
        <dbReference type="EMBL" id="OKA41435.1"/>
    </source>
</evidence>
<dbReference type="Gene3D" id="3.40.50.2000">
    <property type="entry name" value="Glycogen Phosphorylase B"/>
    <property type="match status" value="2"/>
</dbReference>
<dbReference type="PANTHER" id="PTHR12526">
    <property type="entry name" value="GLYCOSYLTRANSFERASE"/>
    <property type="match status" value="1"/>
</dbReference>
<dbReference type="PANTHER" id="PTHR12526:SF630">
    <property type="entry name" value="GLYCOSYLTRANSFERASE"/>
    <property type="match status" value="1"/>
</dbReference>
<dbReference type="Proteomes" id="UP000186535">
    <property type="component" value="Unassembled WGS sequence"/>
</dbReference>
<sequence>MKKKILFMVINMNIGGTEKALLNMVAEIPKEKYEVTILMLEKKGDFLNFIPKGVRIEYVKDYEEMQYILNKPTRLVIADFIKQRKIVKALQLTVLYVISKIMKERSVIFKYCLQNYEGAYKNYDIAIAYAGPMDFISYFVANKVEARRKIQWIHFDIEKIYFNKHFVNKVYKKFQHVFVVSDLGKMKLTQTVPELINKTETFLNIISPEMICKMANEGIGFADDFEGVRILTVGRLSIEKGQDLTISVLAKLKEAGFNVRWYCIGDGKERGMYEKLVENYDVQGDYIFLGAVSNPYPFMKQCDLYVQPSRYEGYCITLAEARCFNNPIISTDFTGASEQIIHNHNGLIVQFDEQQMYDSIVQILSDKLLDGRLRKNIEKEVVDTRKELKKLYRIANSNM</sequence>
<protein>
    <submittedName>
        <fullName evidence="2">Glycosyl transferase</fullName>
    </submittedName>
</protein>
<dbReference type="GO" id="GO:0016757">
    <property type="term" value="F:glycosyltransferase activity"/>
    <property type="evidence" value="ECO:0007669"/>
    <property type="project" value="InterPro"/>
</dbReference>
<dbReference type="InterPro" id="IPR001296">
    <property type="entry name" value="Glyco_trans_1"/>
</dbReference>
<dbReference type="RefSeq" id="WP_073515986.1">
    <property type="nucleotide sequence ID" value="NZ_MPOM01000004.1"/>
</dbReference>
<dbReference type="CDD" id="cd03811">
    <property type="entry name" value="GT4_GT28_WabH-like"/>
    <property type="match status" value="1"/>
</dbReference>
<dbReference type="SUPFAM" id="SSF53756">
    <property type="entry name" value="UDP-Glycosyltransferase/glycogen phosphorylase"/>
    <property type="match status" value="1"/>
</dbReference>
<reference evidence="2 3" key="1">
    <citation type="submission" date="2016-11" db="EMBL/GenBank/DDBJ databases">
        <title>Identification of Bacillus cereus isolated from egg-white.</title>
        <authorList>
            <person name="Soni A."/>
            <person name="Oey I."/>
            <person name="Silcock P."/>
            <person name="Bremer P."/>
        </authorList>
    </citation>
    <scope>NUCLEOTIDE SEQUENCE [LARGE SCALE GENOMIC DNA]</scope>
    <source>
        <strain evidence="2 3">NZAS03</strain>
    </source>
</reference>
<accession>A0A1C4EAJ2</accession>
<proteinExistence type="predicted"/>
<dbReference type="EMBL" id="MPON01000001">
    <property type="protein sequence ID" value="OKA41435.1"/>
    <property type="molecule type" value="Genomic_DNA"/>
</dbReference>
<dbReference type="AlphaFoldDB" id="A0A1C4EAJ2"/>
<feature type="domain" description="Glycosyl transferase family 1" evidence="1">
    <location>
        <begin position="230"/>
        <end position="379"/>
    </location>
</feature>
<evidence type="ECO:0000313" key="3">
    <source>
        <dbReference type="Proteomes" id="UP000186535"/>
    </source>
</evidence>
<keyword evidence="2" id="KW-0808">Transferase</keyword>
<gene>
    <name evidence="2" type="ORF">BJR07_05885</name>
</gene>
<name>A0A1C4EAJ2_BACCE</name>
<comment type="caution">
    <text evidence="2">The sequence shown here is derived from an EMBL/GenBank/DDBJ whole genome shotgun (WGS) entry which is preliminary data.</text>
</comment>
<organism evidence="2 3">
    <name type="scientific">Bacillus cereus</name>
    <dbReference type="NCBI Taxonomy" id="1396"/>
    <lineage>
        <taxon>Bacteria</taxon>
        <taxon>Bacillati</taxon>
        <taxon>Bacillota</taxon>
        <taxon>Bacilli</taxon>
        <taxon>Bacillales</taxon>
        <taxon>Bacillaceae</taxon>
        <taxon>Bacillus</taxon>
        <taxon>Bacillus cereus group</taxon>
    </lineage>
</organism>
<evidence type="ECO:0000259" key="1">
    <source>
        <dbReference type="Pfam" id="PF00534"/>
    </source>
</evidence>